<evidence type="ECO:0000313" key="2">
    <source>
        <dbReference type="EMBL" id="RPD53482.1"/>
    </source>
</evidence>
<dbReference type="OrthoDB" id="2755507at2759"/>
<evidence type="ECO:0000256" key="1">
    <source>
        <dbReference type="SAM" id="MobiDB-lite"/>
    </source>
</evidence>
<feature type="compositionally biased region" description="Acidic residues" evidence="1">
    <location>
        <begin position="119"/>
        <end position="139"/>
    </location>
</feature>
<evidence type="ECO:0000313" key="3">
    <source>
        <dbReference type="Proteomes" id="UP000313359"/>
    </source>
</evidence>
<proteinExistence type="predicted"/>
<gene>
    <name evidence="2" type="ORF">L227DRAFT_513257</name>
</gene>
<accession>A0A5C2RPC9</accession>
<feature type="region of interest" description="Disordered" evidence="1">
    <location>
        <begin position="69"/>
        <end position="160"/>
    </location>
</feature>
<feature type="non-terminal residue" evidence="2">
    <location>
        <position position="258"/>
    </location>
</feature>
<name>A0A5C2RPC9_9APHY</name>
<dbReference type="AlphaFoldDB" id="A0A5C2RPC9"/>
<reference evidence="2" key="1">
    <citation type="journal article" date="2018" name="Genome Biol. Evol.">
        <title>Genomics and development of Lentinus tigrinus, a white-rot wood-decaying mushroom with dimorphic fruiting bodies.</title>
        <authorList>
            <person name="Wu B."/>
            <person name="Xu Z."/>
            <person name="Knudson A."/>
            <person name="Carlson A."/>
            <person name="Chen N."/>
            <person name="Kovaka S."/>
            <person name="LaButti K."/>
            <person name="Lipzen A."/>
            <person name="Pennachio C."/>
            <person name="Riley R."/>
            <person name="Schakwitz W."/>
            <person name="Umezawa K."/>
            <person name="Ohm R.A."/>
            <person name="Grigoriev I.V."/>
            <person name="Nagy L.G."/>
            <person name="Gibbons J."/>
            <person name="Hibbett D."/>
        </authorList>
    </citation>
    <scope>NUCLEOTIDE SEQUENCE [LARGE SCALE GENOMIC DNA]</scope>
    <source>
        <strain evidence="2">ALCF2SS1-6</strain>
    </source>
</reference>
<sequence length="258" mass="28388">MSIVLPERVLLIFRELRISVGNSACLSPYICPRRDFLVCCRSSSSSNNLSNITSSISPPLPHVLAMSSISTSTKRRRDTQTAGTPGPPSSQPHDPAATTQARPPAKRRKEGDASNAPTDDGEGGETTEPEADPDGEAEATDGGVPALSARVRRSTKTRLLSGEQKRARFLDKYAGMTPEQILDRVSKGWRSRVYEHYQRPRIIRGPQGVIVHRFICKRYPSKHVDRSDYEDSTGNLKRHADSCDPDETPESESITAFA</sequence>
<protein>
    <submittedName>
        <fullName evidence="2">Uncharacterized protein</fullName>
    </submittedName>
</protein>
<dbReference type="Proteomes" id="UP000313359">
    <property type="component" value="Unassembled WGS sequence"/>
</dbReference>
<feature type="region of interest" description="Disordered" evidence="1">
    <location>
        <begin position="224"/>
        <end position="258"/>
    </location>
</feature>
<organism evidence="2 3">
    <name type="scientific">Lentinus tigrinus ALCF2SS1-6</name>
    <dbReference type="NCBI Taxonomy" id="1328759"/>
    <lineage>
        <taxon>Eukaryota</taxon>
        <taxon>Fungi</taxon>
        <taxon>Dikarya</taxon>
        <taxon>Basidiomycota</taxon>
        <taxon>Agaricomycotina</taxon>
        <taxon>Agaricomycetes</taxon>
        <taxon>Polyporales</taxon>
        <taxon>Polyporaceae</taxon>
        <taxon>Lentinus</taxon>
    </lineage>
</organism>
<keyword evidence="3" id="KW-1185">Reference proteome</keyword>
<dbReference type="EMBL" id="ML122321">
    <property type="protein sequence ID" value="RPD53482.1"/>
    <property type="molecule type" value="Genomic_DNA"/>
</dbReference>